<keyword evidence="3 5" id="KW-1133">Transmembrane helix</keyword>
<feature type="transmembrane region" description="Helical" evidence="5">
    <location>
        <begin position="178"/>
        <end position="197"/>
    </location>
</feature>
<dbReference type="EMBL" id="MT143679">
    <property type="protein sequence ID" value="QJB00040.1"/>
    <property type="molecule type" value="Genomic_DNA"/>
</dbReference>
<evidence type="ECO:0000256" key="4">
    <source>
        <dbReference type="ARBA" id="ARBA00023136"/>
    </source>
</evidence>
<protein>
    <submittedName>
        <fullName evidence="6">Putative sulfite exporter TauE/SafE family protein</fullName>
    </submittedName>
</protein>
<dbReference type="PANTHER" id="PTHR43701:SF12">
    <property type="entry name" value="MEMBRANE TRANSPORTER PROTEIN YTNM-RELATED"/>
    <property type="match status" value="1"/>
</dbReference>
<dbReference type="PANTHER" id="PTHR43701">
    <property type="entry name" value="MEMBRANE TRANSPORTER PROTEIN MJ0441-RELATED"/>
    <property type="match status" value="1"/>
</dbReference>
<dbReference type="InterPro" id="IPR051598">
    <property type="entry name" value="TSUP/Inactive_protease-like"/>
</dbReference>
<feature type="transmembrane region" description="Helical" evidence="5">
    <location>
        <begin position="204"/>
        <end position="224"/>
    </location>
</feature>
<proteinExistence type="predicted"/>
<feature type="transmembrane region" description="Helical" evidence="5">
    <location>
        <begin position="138"/>
        <end position="158"/>
    </location>
</feature>
<evidence type="ECO:0000256" key="1">
    <source>
        <dbReference type="ARBA" id="ARBA00004141"/>
    </source>
</evidence>
<keyword evidence="2 5" id="KW-0812">Transmembrane</keyword>
<dbReference type="GO" id="GO:0016020">
    <property type="term" value="C:membrane"/>
    <property type="evidence" value="ECO:0007669"/>
    <property type="project" value="UniProtKB-SubCell"/>
</dbReference>
<feature type="transmembrane region" description="Helical" evidence="5">
    <location>
        <begin position="31"/>
        <end position="53"/>
    </location>
</feature>
<evidence type="ECO:0000256" key="3">
    <source>
        <dbReference type="ARBA" id="ARBA00022989"/>
    </source>
</evidence>
<sequence length="249" mass="26274">MSLAAFIMAGLFCGFIDACLGMGFGVTSTTVLVTFGVVPAVASASVHTAEAAVDIISAISHWKLGNVDFKLSRHLLLPGVTASVLGAVFLSGLNLKMAKPFVQVGLMLMGLMILYEHISPGSSRSWLHGEMTKRRATVLGFVAAFIDVAVGGGWGPLGTPALILSGEDPRKAVGVIEFTEPIISLTAVLTFGLLLGFENFMWDMTLPMILGGVILTPVASYLTSKMPKKILGILIGLWLVVLNVWGLLS</sequence>
<dbReference type="Pfam" id="PF01925">
    <property type="entry name" value="TauE"/>
    <property type="match status" value="1"/>
</dbReference>
<evidence type="ECO:0000256" key="2">
    <source>
        <dbReference type="ARBA" id="ARBA00022692"/>
    </source>
</evidence>
<feature type="transmembrane region" description="Helical" evidence="5">
    <location>
        <begin position="101"/>
        <end position="118"/>
    </location>
</feature>
<evidence type="ECO:0000256" key="5">
    <source>
        <dbReference type="SAM" id="Phobius"/>
    </source>
</evidence>
<keyword evidence="4 5" id="KW-0472">Membrane</keyword>
<dbReference type="AlphaFoldDB" id="A0A6M3M1I6"/>
<dbReference type="InterPro" id="IPR002781">
    <property type="entry name" value="TM_pro_TauE-like"/>
</dbReference>
<evidence type="ECO:0000313" key="6">
    <source>
        <dbReference type="EMBL" id="QJB00040.1"/>
    </source>
</evidence>
<name>A0A6M3M1I6_9ZZZZ</name>
<reference evidence="6" key="1">
    <citation type="submission" date="2020-03" db="EMBL/GenBank/DDBJ databases">
        <title>The deep terrestrial virosphere.</title>
        <authorList>
            <person name="Holmfeldt K."/>
            <person name="Nilsson E."/>
            <person name="Simone D."/>
            <person name="Lopez-Fernandez M."/>
            <person name="Wu X."/>
            <person name="de Brujin I."/>
            <person name="Lundin D."/>
            <person name="Andersson A."/>
            <person name="Bertilsson S."/>
            <person name="Dopson M."/>
        </authorList>
    </citation>
    <scope>NUCLEOTIDE SEQUENCE</scope>
    <source>
        <strain evidence="6">MM171A00709</strain>
    </source>
</reference>
<feature type="transmembrane region" description="Helical" evidence="5">
    <location>
        <begin position="74"/>
        <end position="95"/>
    </location>
</feature>
<comment type="subcellular location">
    <subcellularLocation>
        <location evidence="1">Membrane</location>
        <topology evidence="1">Multi-pass membrane protein</topology>
    </subcellularLocation>
</comment>
<gene>
    <name evidence="6" type="ORF">MM171A00709_0005</name>
</gene>
<organism evidence="6">
    <name type="scientific">viral metagenome</name>
    <dbReference type="NCBI Taxonomy" id="1070528"/>
    <lineage>
        <taxon>unclassified sequences</taxon>
        <taxon>metagenomes</taxon>
        <taxon>organismal metagenomes</taxon>
    </lineage>
</organism>
<accession>A0A6M3M1I6</accession>
<feature type="transmembrane region" description="Helical" evidence="5">
    <location>
        <begin position="230"/>
        <end position="248"/>
    </location>
</feature>